<evidence type="ECO:0008006" key="4">
    <source>
        <dbReference type="Google" id="ProtNLM"/>
    </source>
</evidence>
<keyword evidence="1" id="KW-0812">Transmembrane</keyword>
<feature type="transmembrane region" description="Helical" evidence="1">
    <location>
        <begin position="152"/>
        <end position="170"/>
    </location>
</feature>
<keyword evidence="3" id="KW-1185">Reference proteome</keyword>
<dbReference type="RefSeq" id="WP_055470748.1">
    <property type="nucleotide sequence ID" value="NZ_JBEZHZ010000034.1"/>
</dbReference>
<organism evidence="2 3">
    <name type="scientific">Streptomyces pathocidini</name>
    <dbReference type="NCBI Taxonomy" id="1650571"/>
    <lineage>
        <taxon>Bacteria</taxon>
        <taxon>Bacillati</taxon>
        <taxon>Actinomycetota</taxon>
        <taxon>Actinomycetes</taxon>
        <taxon>Kitasatosporales</taxon>
        <taxon>Streptomycetaceae</taxon>
        <taxon>Streptomyces</taxon>
    </lineage>
</organism>
<evidence type="ECO:0000313" key="2">
    <source>
        <dbReference type="EMBL" id="MFI1965617.1"/>
    </source>
</evidence>
<name>A0ABW7USM8_9ACTN</name>
<dbReference type="EMBL" id="JBIRWE010000006">
    <property type="protein sequence ID" value="MFI1965617.1"/>
    <property type="molecule type" value="Genomic_DNA"/>
</dbReference>
<feature type="transmembrane region" description="Helical" evidence="1">
    <location>
        <begin position="20"/>
        <end position="44"/>
    </location>
</feature>
<comment type="caution">
    <text evidence="2">The sequence shown here is derived from an EMBL/GenBank/DDBJ whole genome shotgun (WGS) entry which is preliminary data.</text>
</comment>
<feature type="transmembrane region" description="Helical" evidence="1">
    <location>
        <begin position="126"/>
        <end position="145"/>
    </location>
</feature>
<evidence type="ECO:0000256" key="1">
    <source>
        <dbReference type="SAM" id="Phobius"/>
    </source>
</evidence>
<evidence type="ECO:0000313" key="3">
    <source>
        <dbReference type="Proteomes" id="UP001611548"/>
    </source>
</evidence>
<gene>
    <name evidence="2" type="ORF">ACH429_16140</name>
</gene>
<protein>
    <recommendedName>
        <fullName evidence="4">Integral membrane protein</fullName>
    </recommendedName>
</protein>
<proteinExistence type="predicted"/>
<accession>A0ABW7USM8</accession>
<dbReference type="Proteomes" id="UP001611548">
    <property type="component" value="Unassembled WGS sequence"/>
</dbReference>
<keyword evidence="1" id="KW-0472">Membrane</keyword>
<keyword evidence="1" id="KW-1133">Transmembrane helix</keyword>
<reference evidence="2 3" key="1">
    <citation type="submission" date="2024-10" db="EMBL/GenBank/DDBJ databases">
        <title>The Natural Products Discovery Center: Release of the First 8490 Sequenced Strains for Exploring Actinobacteria Biosynthetic Diversity.</title>
        <authorList>
            <person name="Kalkreuter E."/>
            <person name="Kautsar S.A."/>
            <person name="Yang D."/>
            <person name="Bader C.D."/>
            <person name="Teijaro C.N."/>
            <person name="Fluegel L."/>
            <person name="Davis C.M."/>
            <person name="Simpson J.R."/>
            <person name="Lauterbach L."/>
            <person name="Steele A.D."/>
            <person name="Gui C."/>
            <person name="Meng S."/>
            <person name="Li G."/>
            <person name="Viehrig K."/>
            <person name="Ye F."/>
            <person name="Su P."/>
            <person name="Kiefer A.F."/>
            <person name="Nichols A."/>
            <person name="Cepeda A.J."/>
            <person name="Yan W."/>
            <person name="Fan B."/>
            <person name="Jiang Y."/>
            <person name="Adhikari A."/>
            <person name="Zheng C.-J."/>
            <person name="Schuster L."/>
            <person name="Cowan T.M."/>
            <person name="Smanski M.J."/>
            <person name="Chevrette M.G."/>
            <person name="De Carvalho L.P.S."/>
            <person name="Shen B."/>
        </authorList>
    </citation>
    <scope>NUCLEOTIDE SEQUENCE [LARGE SCALE GENOMIC DNA]</scope>
    <source>
        <strain evidence="2 3">NPDC020327</strain>
    </source>
</reference>
<sequence>MARTSTIRRSRVRRAGESAYGLLLVGRNLAAACVVLLLLVAGVWTSWNTAQHAMLTKGRERGTVVITGCAEDTCTGRFTAASPSSGTDRPKVSIDKAVTHEKGERLPVAVRPGTNEVVRTGWAGVLYAWVPLGGALLLAALVIAGGLRMRRTAWVTGLLGVALLGAAFATL</sequence>